<evidence type="ECO:0000259" key="1">
    <source>
        <dbReference type="SMART" id="SM01394"/>
    </source>
</evidence>
<sequence>MARLQVAIKNLVEVFMEYSDGDGKLNKEELKKMMDKEMDCPEAKAKMAEGCAKGQGGQCKGDIDFEEFLKCVSCMAKCGYNKRRGGGAGCGK</sequence>
<dbReference type="AlphaFoldDB" id="A0A9N7VFV4"/>
<keyword evidence="3" id="KW-1185">Reference proteome</keyword>
<evidence type="ECO:0000313" key="3">
    <source>
        <dbReference type="Proteomes" id="UP001153269"/>
    </source>
</evidence>
<gene>
    <name evidence="2" type="ORF">PLEPLA_LOCUS36397</name>
</gene>
<dbReference type="SMART" id="SM01394">
    <property type="entry name" value="S_100"/>
    <property type="match status" value="1"/>
</dbReference>
<dbReference type="Pfam" id="PF01023">
    <property type="entry name" value="S_100"/>
    <property type="match status" value="1"/>
</dbReference>
<feature type="domain" description="S100/CaBP-9k-type calcium binding subdomain" evidence="1">
    <location>
        <begin position="4"/>
        <end position="44"/>
    </location>
</feature>
<dbReference type="Proteomes" id="UP001153269">
    <property type="component" value="Unassembled WGS sequence"/>
</dbReference>
<accession>A0A9N7VFV4</accession>
<dbReference type="Gene3D" id="1.10.238.10">
    <property type="entry name" value="EF-hand"/>
    <property type="match status" value="1"/>
</dbReference>
<proteinExistence type="predicted"/>
<name>A0A9N7VFV4_PLEPL</name>
<dbReference type="InterPro" id="IPR013787">
    <property type="entry name" value="S100_Ca-bd_sub"/>
</dbReference>
<organism evidence="2 3">
    <name type="scientific">Pleuronectes platessa</name>
    <name type="common">European plaice</name>
    <dbReference type="NCBI Taxonomy" id="8262"/>
    <lineage>
        <taxon>Eukaryota</taxon>
        <taxon>Metazoa</taxon>
        <taxon>Chordata</taxon>
        <taxon>Craniata</taxon>
        <taxon>Vertebrata</taxon>
        <taxon>Euteleostomi</taxon>
        <taxon>Actinopterygii</taxon>
        <taxon>Neopterygii</taxon>
        <taxon>Teleostei</taxon>
        <taxon>Neoteleostei</taxon>
        <taxon>Acanthomorphata</taxon>
        <taxon>Carangaria</taxon>
        <taxon>Pleuronectiformes</taxon>
        <taxon>Pleuronectoidei</taxon>
        <taxon>Pleuronectidae</taxon>
        <taxon>Pleuronectes</taxon>
    </lineage>
</organism>
<dbReference type="InterPro" id="IPR011992">
    <property type="entry name" value="EF-hand-dom_pair"/>
</dbReference>
<reference evidence="2" key="1">
    <citation type="submission" date="2020-03" db="EMBL/GenBank/DDBJ databases">
        <authorList>
            <person name="Weist P."/>
        </authorList>
    </citation>
    <scope>NUCLEOTIDE SEQUENCE</scope>
</reference>
<protein>
    <recommendedName>
        <fullName evidence="1">S100/CaBP-9k-type calcium binding subdomain domain-containing protein</fullName>
    </recommendedName>
</protein>
<comment type="caution">
    <text evidence="2">The sequence shown here is derived from an EMBL/GenBank/DDBJ whole genome shotgun (WGS) entry which is preliminary data.</text>
</comment>
<evidence type="ECO:0000313" key="2">
    <source>
        <dbReference type="EMBL" id="CAB1448748.1"/>
    </source>
</evidence>
<dbReference type="EMBL" id="CADEAL010003988">
    <property type="protein sequence ID" value="CAB1448748.1"/>
    <property type="molecule type" value="Genomic_DNA"/>
</dbReference>
<dbReference type="SUPFAM" id="SSF47473">
    <property type="entry name" value="EF-hand"/>
    <property type="match status" value="1"/>
</dbReference>